<feature type="transmembrane region" description="Helical" evidence="1">
    <location>
        <begin position="59"/>
        <end position="78"/>
    </location>
</feature>
<keyword evidence="1" id="KW-1133">Transmembrane helix</keyword>
<reference evidence="2 6" key="3">
    <citation type="journal article" date="2023" name="Front. Microbiol.">
        <title>Phylogeography and host specificity of Pasteurellaceae pathogenic to sea-farmed fish in the north-east Atlantic.</title>
        <authorList>
            <person name="Gulla S."/>
            <person name="Colquhoun D.J."/>
            <person name="Olsen A.B."/>
            <person name="Spilsberg B."/>
            <person name="Lagesen K."/>
            <person name="Aakesson C.P."/>
            <person name="Strom S."/>
            <person name="Manji F."/>
            <person name="Birkbeck T.H."/>
            <person name="Nilsen H.K."/>
        </authorList>
    </citation>
    <scope>NUCLEOTIDE SEQUENCE [LARGE SCALE GENOMIC DNA]</scope>
    <source>
        <strain evidence="2 6">VIO11850</strain>
    </source>
</reference>
<dbReference type="GeneID" id="83543896"/>
<evidence type="ECO:0000313" key="6">
    <source>
        <dbReference type="Proteomes" id="UP001224812"/>
    </source>
</evidence>
<reference evidence="3" key="4">
    <citation type="journal article" date="2023" name="Front. Microbiol.">
        <title>Phylogeography and host specificity of Pasteurellaceae pathogenic to sea-farmed fish in the north-east Atlantic.</title>
        <authorList>
            <person name="Gulla S."/>
            <person name="Colquhoun D.J."/>
            <person name="Olsen A.B."/>
            <person name="Spilsberg B."/>
            <person name="Lagesen K."/>
            <person name="Aakesson C.P."/>
            <person name="Strom S."/>
            <person name="Manji F."/>
            <person name="Birkbeck T.H."/>
            <person name="Nilsen H.K."/>
        </authorList>
    </citation>
    <scope>NUCLEOTIDE SEQUENCE</scope>
    <source>
        <strain evidence="3">98B1</strain>
    </source>
</reference>
<sequence length="296" mass="34805">MKKANTSFSILKLIIFLTIFIVSYLALDKHADKIMKFFEYVLQSISGFPTLTLADVSSIKITALIFSLLLSFAVYFLLKVPFSKSFLKNIQIKKNPLTQVIKDNTNNKKHFYTFLSVYLLTITIIIYYLLLFDREAKNFMPLALTWGGVLFAISIGIQSYYKRWEDELPKKLTAYFMFEGKCVMSCHRFDLANEADIRAWGQQAGKQMNNETFLKFDLRIETVKIEIIKRKYKHYEVKFYLESKNGIISNPEYDDLCIVWAFHDDKKEWEKGVIEISKNLPNPYDETFSWKKRPKN</sequence>
<evidence type="ECO:0000313" key="2">
    <source>
        <dbReference type="EMBL" id="MDP8085454.1"/>
    </source>
</evidence>
<keyword evidence="1" id="KW-0472">Membrane</keyword>
<dbReference type="EMBL" id="JASAVS010000011">
    <property type="protein sequence ID" value="MDP8085454.1"/>
    <property type="molecule type" value="Genomic_DNA"/>
</dbReference>
<feature type="transmembrane region" description="Helical" evidence="1">
    <location>
        <begin position="7"/>
        <end position="27"/>
    </location>
</feature>
<name>A0A1H7WVS5_9PAST</name>
<evidence type="ECO:0000313" key="3">
    <source>
        <dbReference type="EMBL" id="MDP8174506.1"/>
    </source>
</evidence>
<dbReference type="AlphaFoldDB" id="A0A1H7WVS5"/>
<dbReference type="EMBL" id="FOBN01000010">
    <property type="protein sequence ID" value="SEM25038.1"/>
    <property type="molecule type" value="Genomic_DNA"/>
</dbReference>
<dbReference type="STRING" id="97481.SAMN05444853_1109"/>
<dbReference type="Proteomes" id="UP000198883">
    <property type="component" value="Unassembled WGS sequence"/>
</dbReference>
<feature type="transmembrane region" description="Helical" evidence="1">
    <location>
        <begin position="111"/>
        <end position="130"/>
    </location>
</feature>
<reference evidence="4" key="2">
    <citation type="submission" date="2016-10" db="EMBL/GenBank/DDBJ databases">
        <authorList>
            <person name="de Groot N.N."/>
        </authorList>
    </citation>
    <scope>NUCLEOTIDE SEQUENCE [LARGE SCALE GENOMIC DNA]</scope>
    <source>
        <strain evidence="4">DSM 24204</strain>
    </source>
</reference>
<proteinExistence type="predicted"/>
<accession>A0A1H7WVS5</accession>
<evidence type="ECO:0000313" key="4">
    <source>
        <dbReference type="EMBL" id="SEM25038.1"/>
    </source>
</evidence>
<keyword evidence="1" id="KW-0812">Transmembrane</keyword>
<organism evidence="4 5">
    <name type="scientific">Phocoenobacter skyensis</name>
    <dbReference type="NCBI Taxonomy" id="97481"/>
    <lineage>
        <taxon>Bacteria</taxon>
        <taxon>Pseudomonadati</taxon>
        <taxon>Pseudomonadota</taxon>
        <taxon>Gammaproteobacteria</taxon>
        <taxon>Pasteurellales</taxon>
        <taxon>Pasteurellaceae</taxon>
        <taxon>Phocoenobacter</taxon>
    </lineage>
</organism>
<dbReference type="OrthoDB" id="9714867at2"/>
<dbReference type="Proteomes" id="UP001224812">
    <property type="component" value="Unassembled WGS sequence"/>
</dbReference>
<protein>
    <submittedName>
        <fullName evidence="4">Uncharacterized protein</fullName>
    </submittedName>
</protein>
<evidence type="ECO:0000313" key="5">
    <source>
        <dbReference type="Proteomes" id="UP000198883"/>
    </source>
</evidence>
<dbReference type="RefSeq" id="WP_090921460.1">
    <property type="nucleotide sequence ID" value="NZ_CP016180.1"/>
</dbReference>
<dbReference type="EMBL" id="JASAYT010000008">
    <property type="protein sequence ID" value="MDP8174506.1"/>
    <property type="molecule type" value="Genomic_DNA"/>
</dbReference>
<dbReference type="Proteomes" id="UP001231736">
    <property type="component" value="Unassembled WGS sequence"/>
</dbReference>
<gene>
    <name evidence="2" type="ORF">QJT92_05885</name>
    <name evidence="3" type="ORF">QJU97_03415</name>
    <name evidence="4" type="ORF">SAMN05444853_1109</name>
</gene>
<reference evidence="5" key="1">
    <citation type="submission" date="2016-10" db="EMBL/GenBank/DDBJ databases">
        <authorList>
            <person name="Varghese N."/>
            <person name="Submissions S."/>
        </authorList>
    </citation>
    <scope>NUCLEOTIDE SEQUENCE [LARGE SCALE GENOMIC DNA]</scope>
    <source>
        <strain evidence="5">DSM 24204</strain>
    </source>
</reference>
<feature type="transmembrane region" description="Helical" evidence="1">
    <location>
        <begin position="142"/>
        <end position="161"/>
    </location>
</feature>
<keyword evidence="6" id="KW-1185">Reference proteome</keyword>
<evidence type="ECO:0000256" key="1">
    <source>
        <dbReference type="SAM" id="Phobius"/>
    </source>
</evidence>